<reference evidence="1 2" key="1">
    <citation type="journal article" date="2022" name="Front. Microbiol.">
        <title>Male-killing mechanisms vary between Spiroplasma species.</title>
        <authorList>
            <person name="Arai H."/>
            <person name="Inoue M."/>
            <person name="Kageyama D."/>
        </authorList>
    </citation>
    <scope>NUCLEOTIDE SEQUENCE [LARGE SCALE GENOMIC DNA]</scope>
    <source>
        <strain evidence="2">sHm</strain>
    </source>
</reference>
<organism evidence="1 2">
    <name type="scientific">Spiroplasma ixodetis</name>
    <dbReference type="NCBI Taxonomy" id="2141"/>
    <lineage>
        <taxon>Bacteria</taxon>
        <taxon>Bacillati</taxon>
        <taxon>Mycoplasmatota</taxon>
        <taxon>Mollicutes</taxon>
        <taxon>Entomoplasmatales</taxon>
        <taxon>Spiroplasmataceae</taxon>
        <taxon>Spiroplasma</taxon>
    </lineage>
</organism>
<dbReference type="EMBL" id="AP026933">
    <property type="protein sequence ID" value="BDT02371.1"/>
    <property type="molecule type" value="Genomic_DNA"/>
</dbReference>
<accession>A0ABM8BRB9</accession>
<dbReference type="Proteomes" id="UP001163387">
    <property type="component" value="Chromosome"/>
</dbReference>
<name>A0ABM8BRB9_9MOLU</name>
<sequence>MEKLKINNLDIELNINVIGKFLDKIEYPILIFDFETFRNLLHKKKNNSYAHDFEKIFSIALLIINKKEDLSVSNLQNKKLHLFVKTVIPQPNILNEDLKLVKHQQQFFKFLTNKLLKYNIKSLILLGARTEILMLKNYLSYHNDESKFKNKVSYFFQKHKIFDLYDIWNNDQVLNLPLYKKGLHLDVGATKKLQY</sequence>
<proteinExistence type="predicted"/>
<evidence type="ECO:0000313" key="1">
    <source>
        <dbReference type="EMBL" id="BDT02371.1"/>
    </source>
</evidence>
<gene>
    <name evidence="1" type="ORF">SHM_00170</name>
</gene>
<evidence type="ECO:0000313" key="2">
    <source>
        <dbReference type="Proteomes" id="UP001163387"/>
    </source>
</evidence>
<dbReference type="RefSeq" id="WP_281748750.1">
    <property type="nucleotide sequence ID" value="NZ_AP026933.1"/>
</dbReference>
<keyword evidence="2" id="KW-1185">Reference proteome</keyword>
<protein>
    <submittedName>
        <fullName evidence="1">Uncharacterized protein</fullName>
    </submittedName>
</protein>